<feature type="compositionally biased region" description="Low complexity" evidence="1">
    <location>
        <begin position="255"/>
        <end position="268"/>
    </location>
</feature>
<evidence type="ECO:0000313" key="2">
    <source>
        <dbReference type="EMBL" id="CAA9995125.1"/>
    </source>
</evidence>
<evidence type="ECO:0000256" key="1">
    <source>
        <dbReference type="SAM" id="MobiDB-lite"/>
    </source>
</evidence>
<dbReference type="AlphaFoldDB" id="A0A6H5G017"/>
<feature type="non-terminal residue" evidence="2">
    <location>
        <position position="1"/>
    </location>
</feature>
<gene>
    <name evidence="2" type="ORF">NTEN_LOCUS1916</name>
</gene>
<dbReference type="EMBL" id="CADCXU010003089">
    <property type="protein sequence ID" value="CAA9995125.1"/>
    <property type="molecule type" value="Genomic_DNA"/>
</dbReference>
<sequence>EATQTGIRKLGSFNFRLIQTIYIQNPGQTPWGDENATNNTNPKGVTIWDLASDLVYSRAISGNAMILKLGKHSSTFIFLNHSPLKTLSWVVRKRSLQTKEYYLKVYGLHAPAGSMTSTISPYRSTMHRAYRGAGALPARRNRYAKFHRPLVSRLSSLAASVRPVDVTEDRKEGRAARLHLPAGGSGYPCEPLDFDRAFRLIGSDLRGFLGRAVRCRTFGSRYSEPGGVVTHGTSANFRSGNFKFILVTRKRPRRSGSATSSASLSPPACETSEEHGTVSLPLAGLRLLGGVGIFSVRRLPAQTDHVTRAARDRKRSGILSVYGQKVIN</sequence>
<protein>
    <submittedName>
        <fullName evidence="2">Uncharacterized protein</fullName>
    </submittedName>
</protein>
<keyword evidence="3" id="KW-1185">Reference proteome</keyword>
<accession>A0A6H5G017</accession>
<organism evidence="2 3">
    <name type="scientific">Nesidiocoris tenuis</name>
    <dbReference type="NCBI Taxonomy" id="355587"/>
    <lineage>
        <taxon>Eukaryota</taxon>
        <taxon>Metazoa</taxon>
        <taxon>Ecdysozoa</taxon>
        <taxon>Arthropoda</taxon>
        <taxon>Hexapoda</taxon>
        <taxon>Insecta</taxon>
        <taxon>Pterygota</taxon>
        <taxon>Neoptera</taxon>
        <taxon>Paraneoptera</taxon>
        <taxon>Hemiptera</taxon>
        <taxon>Heteroptera</taxon>
        <taxon>Panheteroptera</taxon>
        <taxon>Cimicomorpha</taxon>
        <taxon>Miridae</taxon>
        <taxon>Dicyphina</taxon>
        <taxon>Nesidiocoris</taxon>
    </lineage>
</organism>
<name>A0A6H5G017_9HEMI</name>
<feature type="region of interest" description="Disordered" evidence="1">
    <location>
        <begin position="253"/>
        <end position="275"/>
    </location>
</feature>
<evidence type="ECO:0000313" key="3">
    <source>
        <dbReference type="Proteomes" id="UP000479000"/>
    </source>
</evidence>
<proteinExistence type="predicted"/>
<dbReference type="Proteomes" id="UP000479000">
    <property type="component" value="Unassembled WGS sequence"/>
</dbReference>
<reference evidence="2 3" key="1">
    <citation type="submission" date="2020-02" db="EMBL/GenBank/DDBJ databases">
        <authorList>
            <person name="Ferguson B K."/>
        </authorList>
    </citation>
    <scope>NUCLEOTIDE SEQUENCE [LARGE SCALE GENOMIC DNA]</scope>
</reference>